<dbReference type="Proteomes" id="UP000538292">
    <property type="component" value="Unassembled WGS sequence"/>
</dbReference>
<dbReference type="InterPro" id="IPR032438">
    <property type="entry name" value="ERCC3_RAD25_C"/>
</dbReference>
<evidence type="ECO:0000259" key="11">
    <source>
        <dbReference type="PROSITE" id="PS51194"/>
    </source>
</evidence>
<dbReference type="EC" id="5.6.2.4" evidence="8"/>
<dbReference type="Pfam" id="PF13625">
    <property type="entry name" value="Helicase_C_3"/>
    <property type="match status" value="1"/>
</dbReference>
<dbReference type="PRINTS" id="PR00851">
    <property type="entry name" value="XRODRMPGMNTB"/>
</dbReference>
<proteinExistence type="inferred from homology"/>
<evidence type="ECO:0000313" key="13">
    <source>
        <dbReference type="Proteomes" id="UP000538292"/>
    </source>
</evidence>
<keyword evidence="6" id="KW-0413">Isomerase</keyword>
<feature type="domain" description="Helicase ATP-binding" evidence="10">
    <location>
        <begin position="190"/>
        <end position="346"/>
    </location>
</feature>
<comment type="similarity">
    <text evidence="1">Belongs to the helicase family. RAD25/XPB subfamily.</text>
</comment>
<organism evidence="12 13">
    <name type="scientific">Thermoactinomyces mirandus</name>
    <dbReference type="NCBI Taxonomy" id="2756294"/>
    <lineage>
        <taxon>Bacteria</taxon>
        <taxon>Bacillati</taxon>
        <taxon>Bacillota</taxon>
        <taxon>Bacilli</taxon>
        <taxon>Bacillales</taxon>
        <taxon>Thermoactinomycetaceae</taxon>
        <taxon>Thermoactinomyces</taxon>
    </lineage>
</organism>
<evidence type="ECO:0000256" key="2">
    <source>
        <dbReference type="ARBA" id="ARBA00022741"/>
    </source>
</evidence>
<dbReference type="PANTHER" id="PTHR11274">
    <property type="entry name" value="RAD25/XP-B DNA REPAIR HELICASE"/>
    <property type="match status" value="1"/>
</dbReference>
<dbReference type="InterPro" id="IPR006935">
    <property type="entry name" value="Helicase/UvrB_N"/>
</dbReference>
<keyword evidence="4 12" id="KW-0347">Helicase</keyword>
<sequence length="545" mass="62926">MVMRNGTILVEKWNTGPASVLQMLDYFARRLKETDHLYTYQLDEYTLWQAAASGIHPDFLVGWLKKYARFPLDSGFVQQIRKNMERFGMVRLEKYNEQSFLLHSMKKSIIERISQIPGLMEEVLHLDRNNLVLPMKYRGRIKEQCVKWGYPPVDEIGYSEGEYLHFRLRKHSSFSGLRTYQQKAVQTFCHPAQRWLSSGVILLPCGSGKTVVAIAIMGKIGKETLILTPNTISCKQWVRELRDKTDLPRESIGEYTAEKKQIAPVTVTTYQMMTKRDSKTGIFPHLRVFGERNWGLIIYDEVHLLPAPIFRVTADLQAKRRLGLTAALVREDGREKDVFTLIGPVIFSSLWKEMESAGWIAEAVCQEVRVSFPAGQKEIYQAAEKRHQYRLAAENPLKMEVLEELLARHRGEQILVIGQYIDQLKKIAARLGYPLITGATPQAEREKWYQQFREKKISVLLVSKVANMAVDLPDASVAIQVSGTFGSRQEEAQRLGRVLRPKQTGHKAYFYQLVTKESVDQEYAWRRQAFLREQGYRYQVLEWGG</sequence>
<dbReference type="EMBL" id="JACEOL010000009">
    <property type="protein sequence ID" value="MBA4601419.1"/>
    <property type="molecule type" value="Genomic_DNA"/>
</dbReference>
<dbReference type="InterPro" id="IPR014001">
    <property type="entry name" value="Helicase_ATP-bd"/>
</dbReference>
<dbReference type="GO" id="GO:0016787">
    <property type="term" value="F:hydrolase activity"/>
    <property type="evidence" value="ECO:0007669"/>
    <property type="project" value="UniProtKB-KW"/>
</dbReference>
<evidence type="ECO:0000256" key="7">
    <source>
        <dbReference type="ARBA" id="ARBA00034617"/>
    </source>
</evidence>
<name>A0A7W1XQG1_9BACL</name>
<evidence type="ECO:0000256" key="9">
    <source>
        <dbReference type="ARBA" id="ARBA00048988"/>
    </source>
</evidence>
<evidence type="ECO:0000256" key="1">
    <source>
        <dbReference type="ARBA" id="ARBA00006637"/>
    </source>
</evidence>
<dbReference type="PANTHER" id="PTHR11274:SF0">
    <property type="entry name" value="GENERAL TRANSCRIPTION AND DNA REPAIR FACTOR IIH HELICASE SUBUNIT XPB"/>
    <property type="match status" value="1"/>
</dbReference>
<dbReference type="Pfam" id="PF16203">
    <property type="entry name" value="ERCC3_RAD25_C"/>
    <property type="match status" value="1"/>
</dbReference>
<dbReference type="PROSITE" id="PS51192">
    <property type="entry name" value="HELICASE_ATP_BIND_1"/>
    <property type="match status" value="1"/>
</dbReference>
<dbReference type="NCBIfam" id="NF045503">
    <property type="entry name" value="repair_heli_XPB"/>
    <property type="match status" value="1"/>
</dbReference>
<comment type="catalytic activity">
    <reaction evidence="9">
        <text>ATP + H2O = ADP + phosphate + H(+)</text>
        <dbReference type="Rhea" id="RHEA:13065"/>
        <dbReference type="ChEBI" id="CHEBI:15377"/>
        <dbReference type="ChEBI" id="CHEBI:15378"/>
        <dbReference type="ChEBI" id="CHEBI:30616"/>
        <dbReference type="ChEBI" id="CHEBI:43474"/>
        <dbReference type="ChEBI" id="CHEBI:456216"/>
        <dbReference type="EC" id="5.6.2.4"/>
    </reaction>
</comment>
<feature type="domain" description="Helicase C-terminal" evidence="11">
    <location>
        <begin position="401"/>
        <end position="544"/>
    </location>
</feature>
<comment type="catalytic activity">
    <reaction evidence="7">
        <text>Couples ATP hydrolysis with the unwinding of duplex DNA by translocating in the 3'-5' direction.</text>
        <dbReference type="EC" id="5.6.2.4"/>
    </reaction>
</comment>
<reference evidence="12 13" key="1">
    <citation type="submission" date="2020-07" db="EMBL/GenBank/DDBJ databases">
        <title>Thermoactinomyces phylogeny.</title>
        <authorList>
            <person name="Dunlap C."/>
        </authorList>
    </citation>
    <scope>NUCLEOTIDE SEQUENCE [LARGE SCALE GENOMIC DNA]</scope>
    <source>
        <strain evidence="12 13">AMNI-1</strain>
    </source>
</reference>
<dbReference type="AlphaFoldDB" id="A0A7W1XQG1"/>
<comment type="caution">
    <text evidence="12">The sequence shown here is derived from an EMBL/GenBank/DDBJ whole genome shotgun (WGS) entry which is preliminary data.</text>
</comment>
<protein>
    <recommendedName>
        <fullName evidence="8">DNA 3'-5' helicase</fullName>
        <ecNumber evidence="8">5.6.2.4</ecNumber>
    </recommendedName>
</protein>
<evidence type="ECO:0000256" key="3">
    <source>
        <dbReference type="ARBA" id="ARBA00022801"/>
    </source>
</evidence>
<dbReference type="InterPro" id="IPR001650">
    <property type="entry name" value="Helicase_C-like"/>
</dbReference>
<dbReference type="GO" id="GO:0003677">
    <property type="term" value="F:DNA binding"/>
    <property type="evidence" value="ECO:0007669"/>
    <property type="project" value="InterPro"/>
</dbReference>
<dbReference type="SMART" id="SM00487">
    <property type="entry name" value="DEXDc"/>
    <property type="match status" value="1"/>
</dbReference>
<keyword evidence="13" id="KW-1185">Reference proteome</keyword>
<dbReference type="Pfam" id="PF04851">
    <property type="entry name" value="ResIII"/>
    <property type="match status" value="1"/>
</dbReference>
<evidence type="ECO:0000256" key="4">
    <source>
        <dbReference type="ARBA" id="ARBA00022806"/>
    </source>
</evidence>
<dbReference type="Gene3D" id="3.40.50.300">
    <property type="entry name" value="P-loop containing nucleotide triphosphate hydrolases"/>
    <property type="match status" value="2"/>
</dbReference>
<dbReference type="CDD" id="cd18789">
    <property type="entry name" value="SF2_C_XPB"/>
    <property type="match status" value="1"/>
</dbReference>
<dbReference type="SUPFAM" id="SSF52540">
    <property type="entry name" value="P-loop containing nucleoside triphosphate hydrolases"/>
    <property type="match status" value="1"/>
</dbReference>
<evidence type="ECO:0000313" key="12">
    <source>
        <dbReference type="EMBL" id="MBA4601419.1"/>
    </source>
</evidence>
<dbReference type="InterPro" id="IPR027417">
    <property type="entry name" value="P-loop_NTPase"/>
</dbReference>
<keyword evidence="3" id="KW-0378">Hydrolase</keyword>
<evidence type="ECO:0000256" key="5">
    <source>
        <dbReference type="ARBA" id="ARBA00022840"/>
    </source>
</evidence>
<dbReference type="InterPro" id="IPR050615">
    <property type="entry name" value="ATP-dep_DNA_Helicase"/>
</dbReference>
<evidence type="ECO:0000256" key="8">
    <source>
        <dbReference type="ARBA" id="ARBA00034808"/>
    </source>
</evidence>
<dbReference type="GO" id="GO:0043138">
    <property type="term" value="F:3'-5' DNA helicase activity"/>
    <property type="evidence" value="ECO:0007669"/>
    <property type="project" value="UniProtKB-EC"/>
</dbReference>
<evidence type="ECO:0000256" key="6">
    <source>
        <dbReference type="ARBA" id="ARBA00023235"/>
    </source>
</evidence>
<evidence type="ECO:0000259" key="10">
    <source>
        <dbReference type="PROSITE" id="PS51192"/>
    </source>
</evidence>
<dbReference type="GO" id="GO:0005524">
    <property type="term" value="F:ATP binding"/>
    <property type="evidence" value="ECO:0007669"/>
    <property type="project" value="UniProtKB-KW"/>
</dbReference>
<dbReference type="InterPro" id="IPR032830">
    <property type="entry name" value="XPB/Ssl2_N"/>
</dbReference>
<gene>
    <name evidence="12" type="ORF">H2C83_03605</name>
</gene>
<dbReference type="PROSITE" id="PS51194">
    <property type="entry name" value="HELICASE_CTER"/>
    <property type="match status" value="1"/>
</dbReference>
<keyword evidence="2" id="KW-0547">Nucleotide-binding</keyword>
<dbReference type="SMART" id="SM00490">
    <property type="entry name" value="HELICc"/>
    <property type="match status" value="1"/>
</dbReference>
<keyword evidence="5" id="KW-0067">ATP-binding</keyword>
<accession>A0A7W1XQG1</accession>